<organism evidence="5">
    <name type="scientific">Phaffia rhodozyma</name>
    <name type="common">Yeast</name>
    <name type="synonym">Xanthophyllomyces dendrorhous</name>
    <dbReference type="NCBI Taxonomy" id="264483"/>
    <lineage>
        <taxon>Eukaryota</taxon>
        <taxon>Fungi</taxon>
        <taxon>Dikarya</taxon>
        <taxon>Basidiomycota</taxon>
        <taxon>Agaricomycotina</taxon>
        <taxon>Tremellomycetes</taxon>
        <taxon>Cystofilobasidiales</taxon>
        <taxon>Mrakiaceae</taxon>
        <taxon>Phaffia</taxon>
    </lineage>
</organism>
<dbReference type="GO" id="GO:0005783">
    <property type="term" value="C:endoplasmic reticulum"/>
    <property type="evidence" value="ECO:0007669"/>
    <property type="project" value="TreeGrafter"/>
</dbReference>
<feature type="repeat" description="TPR" evidence="3">
    <location>
        <begin position="67"/>
        <end position="100"/>
    </location>
</feature>
<dbReference type="InterPro" id="IPR052346">
    <property type="entry name" value="O-mannosyl-transferase_TMTC"/>
</dbReference>
<dbReference type="SMART" id="SM00028">
    <property type="entry name" value="TPR"/>
    <property type="match status" value="4"/>
</dbReference>
<dbReference type="SUPFAM" id="SSF48452">
    <property type="entry name" value="TPR-like"/>
    <property type="match status" value="1"/>
</dbReference>
<protein>
    <submittedName>
        <fullName evidence="5">Tetratricopeptide TPR2</fullName>
    </submittedName>
</protein>
<evidence type="ECO:0000313" key="5">
    <source>
        <dbReference type="EMBL" id="CDZ96962.1"/>
    </source>
</evidence>
<feature type="domain" description="Bacterial transcriptional activator" evidence="4">
    <location>
        <begin position="69"/>
        <end position="197"/>
    </location>
</feature>
<dbReference type="AlphaFoldDB" id="A0A0F7SJ08"/>
<evidence type="ECO:0000256" key="2">
    <source>
        <dbReference type="ARBA" id="ARBA00022803"/>
    </source>
</evidence>
<dbReference type="InterPro" id="IPR011990">
    <property type="entry name" value="TPR-like_helical_dom_sf"/>
</dbReference>
<name>A0A0F7SJ08_PHARH</name>
<reference evidence="5" key="1">
    <citation type="submission" date="2014-08" db="EMBL/GenBank/DDBJ databases">
        <authorList>
            <person name="Sharma Rahul"/>
            <person name="Thines Marco"/>
        </authorList>
    </citation>
    <scope>NUCLEOTIDE SEQUENCE</scope>
</reference>
<keyword evidence="1" id="KW-0677">Repeat</keyword>
<dbReference type="Pfam" id="PF03704">
    <property type="entry name" value="BTAD"/>
    <property type="match status" value="1"/>
</dbReference>
<dbReference type="PANTHER" id="PTHR44227:SF3">
    <property type="entry name" value="PROTEIN O-MANNOSYL-TRANSFERASE TMTC4"/>
    <property type="match status" value="1"/>
</dbReference>
<dbReference type="InterPro" id="IPR005158">
    <property type="entry name" value="BTAD"/>
</dbReference>
<keyword evidence="2 3" id="KW-0802">TPR repeat</keyword>
<proteinExistence type="predicted"/>
<dbReference type="GO" id="GO:0035269">
    <property type="term" value="P:protein O-linked glycosylation via mannose"/>
    <property type="evidence" value="ECO:0007669"/>
    <property type="project" value="TreeGrafter"/>
</dbReference>
<evidence type="ECO:0000256" key="1">
    <source>
        <dbReference type="ARBA" id="ARBA00022737"/>
    </source>
</evidence>
<dbReference type="Gene3D" id="1.25.40.10">
    <property type="entry name" value="Tetratricopeptide repeat domain"/>
    <property type="match status" value="1"/>
</dbReference>
<dbReference type="EMBL" id="LN483167">
    <property type="protein sequence ID" value="CDZ96962.1"/>
    <property type="molecule type" value="Genomic_DNA"/>
</dbReference>
<evidence type="ECO:0000259" key="4">
    <source>
        <dbReference type="Pfam" id="PF03704"/>
    </source>
</evidence>
<dbReference type="GO" id="GO:0030968">
    <property type="term" value="P:endoplasmic reticulum unfolded protein response"/>
    <property type="evidence" value="ECO:0007669"/>
    <property type="project" value="TreeGrafter"/>
</dbReference>
<dbReference type="PANTHER" id="PTHR44227">
    <property type="match status" value="1"/>
</dbReference>
<dbReference type="PROSITE" id="PS50005">
    <property type="entry name" value="TPR"/>
    <property type="match status" value="1"/>
</dbReference>
<dbReference type="GO" id="GO:0000030">
    <property type="term" value="F:mannosyltransferase activity"/>
    <property type="evidence" value="ECO:0007669"/>
    <property type="project" value="TreeGrafter"/>
</dbReference>
<dbReference type="InterPro" id="IPR019734">
    <property type="entry name" value="TPR_rpt"/>
</dbReference>
<sequence length="222" mass="24367">MSLSRSVSRAASSFSRVRLASRPVTALGRSIRFSPIVLPRTFSTSPWMLAKAIDDPLPAEPDIPAEYAEHIEGGNSYIDTGDYESARDSFAKALEIYRSPDVLFNKGVMEYCLKDHSAAISSWLECIALDPENTDAHSNLASAYVLSDPPKAHLAIKHLRAAIEIRPLDGEICFNLAAVLEATNQLKESLEMYERSRGLGIARAEQNVRSVGAKIMASQDKE</sequence>
<evidence type="ECO:0000256" key="3">
    <source>
        <dbReference type="PROSITE-ProRule" id="PRU00339"/>
    </source>
</evidence>
<accession>A0A0F7SJ08</accession>